<reference evidence="2 3" key="1">
    <citation type="submission" date="2019-12" db="EMBL/GenBank/DDBJ databases">
        <authorList>
            <person name="Alioto T."/>
            <person name="Alioto T."/>
            <person name="Gomez Garrido J."/>
        </authorList>
    </citation>
    <scope>NUCLEOTIDE SEQUENCE [LARGE SCALE GENOMIC DNA]</scope>
</reference>
<evidence type="ECO:0000313" key="3">
    <source>
        <dbReference type="Proteomes" id="UP000594638"/>
    </source>
</evidence>
<organism evidence="2 3">
    <name type="scientific">Olea europaea subsp. europaea</name>
    <dbReference type="NCBI Taxonomy" id="158383"/>
    <lineage>
        <taxon>Eukaryota</taxon>
        <taxon>Viridiplantae</taxon>
        <taxon>Streptophyta</taxon>
        <taxon>Embryophyta</taxon>
        <taxon>Tracheophyta</taxon>
        <taxon>Spermatophyta</taxon>
        <taxon>Magnoliopsida</taxon>
        <taxon>eudicotyledons</taxon>
        <taxon>Gunneridae</taxon>
        <taxon>Pentapetalae</taxon>
        <taxon>asterids</taxon>
        <taxon>lamiids</taxon>
        <taxon>Lamiales</taxon>
        <taxon>Oleaceae</taxon>
        <taxon>Oleeae</taxon>
        <taxon>Olea</taxon>
    </lineage>
</organism>
<dbReference type="EMBL" id="CACTIH010003651">
    <property type="protein sequence ID" value="CAA2980723.1"/>
    <property type="molecule type" value="Genomic_DNA"/>
</dbReference>
<sequence length="62" mass="6956">KKRRSHPLAVIIVSREEATKPRSCNSAGDGVVRNSGSTSDAVPQRLRYHVAREEKLLQRDTK</sequence>
<feature type="non-terminal residue" evidence="2">
    <location>
        <position position="1"/>
    </location>
</feature>
<evidence type="ECO:0000256" key="1">
    <source>
        <dbReference type="SAM" id="MobiDB-lite"/>
    </source>
</evidence>
<name>A0A8S0RNL3_OLEEU</name>
<accession>A0A8S0RNL3</accession>
<dbReference type="Gramene" id="OE9A078215T1">
    <property type="protein sequence ID" value="OE9A078215C1"/>
    <property type="gene ID" value="OE9A078215"/>
</dbReference>
<feature type="region of interest" description="Disordered" evidence="1">
    <location>
        <begin position="19"/>
        <end position="47"/>
    </location>
</feature>
<dbReference type="AlphaFoldDB" id="A0A8S0RNL3"/>
<keyword evidence="3" id="KW-1185">Reference proteome</keyword>
<dbReference type="Proteomes" id="UP000594638">
    <property type="component" value="Unassembled WGS sequence"/>
</dbReference>
<comment type="caution">
    <text evidence="2">The sequence shown here is derived from an EMBL/GenBank/DDBJ whole genome shotgun (WGS) entry which is preliminary data.</text>
</comment>
<protein>
    <submittedName>
        <fullName evidence="2">Uncharacterized protein</fullName>
    </submittedName>
</protein>
<proteinExistence type="predicted"/>
<evidence type="ECO:0000313" key="2">
    <source>
        <dbReference type="EMBL" id="CAA2980723.1"/>
    </source>
</evidence>
<gene>
    <name evidence="2" type="ORF">OLEA9_A078215</name>
</gene>